<evidence type="ECO:0000313" key="1">
    <source>
        <dbReference type="EMBL" id="KAI3747443.1"/>
    </source>
</evidence>
<reference evidence="2" key="1">
    <citation type="journal article" date="2022" name="Mol. Ecol. Resour.">
        <title>The genomes of chicory, endive, great burdock and yacon provide insights into Asteraceae palaeo-polyploidization history and plant inulin production.</title>
        <authorList>
            <person name="Fan W."/>
            <person name="Wang S."/>
            <person name="Wang H."/>
            <person name="Wang A."/>
            <person name="Jiang F."/>
            <person name="Liu H."/>
            <person name="Zhao H."/>
            <person name="Xu D."/>
            <person name="Zhang Y."/>
        </authorList>
    </citation>
    <scope>NUCLEOTIDE SEQUENCE [LARGE SCALE GENOMIC DNA]</scope>
    <source>
        <strain evidence="2">cv. Niubang</strain>
    </source>
</reference>
<accession>A0ACB9DL94</accession>
<protein>
    <submittedName>
        <fullName evidence="1">Uncharacterized protein</fullName>
    </submittedName>
</protein>
<organism evidence="1 2">
    <name type="scientific">Arctium lappa</name>
    <name type="common">Greater burdock</name>
    <name type="synonym">Lappa major</name>
    <dbReference type="NCBI Taxonomy" id="4217"/>
    <lineage>
        <taxon>Eukaryota</taxon>
        <taxon>Viridiplantae</taxon>
        <taxon>Streptophyta</taxon>
        <taxon>Embryophyta</taxon>
        <taxon>Tracheophyta</taxon>
        <taxon>Spermatophyta</taxon>
        <taxon>Magnoliopsida</taxon>
        <taxon>eudicotyledons</taxon>
        <taxon>Gunneridae</taxon>
        <taxon>Pentapetalae</taxon>
        <taxon>asterids</taxon>
        <taxon>campanulids</taxon>
        <taxon>Asterales</taxon>
        <taxon>Asteraceae</taxon>
        <taxon>Carduoideae</taxon>
        <taxon>Cardueae</taxon>
        <taxon>Arctiinae</taxon>
        <taxon>Arctium</taxon>
    </lineage>
</organism>
<name>A0ACB9DL94_ARCLA</name>
<reference evidence="1 2" key="2">
    <citation type="journal article" date="2022" name="Mol. Ecol. Resour.">
        <title>The genomes of chicory, endive, great burdock and yacon provide insights into Asteraceae paleo-polyploidization history and plant inulin production.</title>
        <authorList>
            <person name="Fan W."/>
            <person name="Wang S."/>
            <person name="Wang H."/>
            <person name="Wang A."/>
            <person name="Jiang F."/>
            <person name="Liu H."/>
            <person name="Zhao H."/>
            <person name="Xu D."/>
            <person name="Zhang Y."/>
        </authorList>
    </citation>
    <scope>NUCLEOTIDE SEQUENCE [LARGE SCALE GENOMIC DNA]</scope>
    <source>
        <strain evidence="2">cv. Niubang</strain>
    </source>
</reference>
<dbReference type="EMBL" id="CM042049">
    <property type="protein sequence ID" value="KAI3747443.1"/>
    <property type="molecule type" value="Genomic_DNA"/>
</dbReference>
<proteinExistence type="predicted"/>
<evidence type="ECO:0000313" key="2">
    <source>
        <dbReference type="Proteomes" id="UP001055879"/>
    </source>
</evidence>
<comment type="caution">
    <text evidence="1">The sequence shown here is derived from an EMBL/GenBank/DDBJ whole genome shotgun (WGS) entry which is preliminary data.</text>
</comment>
<keyword evidence="2" id="KW-1185">Reference proteome</keyword>
<gene>
    <name evidence="1" type="ORF">L6452_09900</name>
</gene>
<sequence length="115" mass="12805">MVTEKFKRNKLDAVHTTLGILLHVKIASGHHSYNLVSVVEHFGGTGSGHYIVYRRVIKNCGTSESYYWDGVSDSQVCMVSEEDVLFLSFGNLRAAISVLEYNFEQVGVAALLYIC</sequence>
<dbReference type="Proteomes" id="UP001055879">
    <property type="component" value="Linkage Group LG03"/>
</dbReference>